<feature type="domain" description="Integrase catalytic" evidence="2">
    <location>
        <begin position="23"/>
        <end position="149"/>
    </location>
</feature>
<protein>
    <recommendedName>
        <fullName evidence="2">Integrase catalytic domain-containing protein</fullName>
    </recommendedName>
</protein>
<evidence type="ECO:0000256" key="1">
    <source>
        <dbReference type="SAM" id="Coils"/>
    </source>
</evidence>
<dbReference type="InterPro" id="IPR001584">
    <property type="entry name" value="Integrase_cat-core"/>
</dbReference>
<accession>A0ABN9L4X6</accession>
<sequence length="290" mass="33273">MKRSCLWTILNDFSNLVCLQQKIQLIICNVFRLHGVPDEVISDRGVQFASKFWHSLRSALDIKVRLSTAYHPQSNGQTERTNQTLEQYLRCYICHLKDDWVDLLPFAEFSYNSQNASTKQTPFFCKSWISSKYHSKNPVAPLITAVAERISLLLKNLNVLKDTLREAQEKYKKAADRYRRPTPTFRIGDRVWLSNLKLKIPSPKLGQKFVGPYKINKIGSPLAARLQLQKSMKIHPVFHVSLLKAATANPFPERSPPPPDSIEVDGQEQFVVEKILDTQIHGNGLQYLIK</sequence>
<name>A0ABN9L4X6_9NEOB</name>
<dbReference type="InterPro" id="IPR012337">
    <property type="entry name" value="RNaseH-like_sf"/>
</dbReference>
<dbReference type="Pfam" id="PF24626">
    <property type="entry name" value="SH3_Tf2-1"/>
    <property type="match status" value="1"/>
</dbReference>
<dbReference type="InterPro" id="IPR050951">
    <property type="entry name" value="Retrovirus_Pol_polyprotein"/>
</dbReference>
<evidence type="ECO:0000313" key="3">
    <source>
        <dbReference type="EMBL" id="CAJ0933307.1"/>
    </source>
</evidence>
<keyword evidence="1" id="KW-0175">Coiled coil</keyword>
<proteinExistence type="predicted"/>
<dbReference type="Gene3D" id="3.30.420.10">
    <property type="entry name" value="Ribonuclease H-like superfamily/Ribonuclease H"/>
    <property type="match status" value="1"/>
</dbReference>
<organism evidence="3 4">
    <name type="scientific">Ranitomeya imitator</name>
    <name type="common">mimic poison frog</name>
    <dbReference type="NCBI Taxonomy" id="111125"/>
    <lineage>
        <taxon>Eukaryota</taxon>
        <taxon>Metazoa</taxon>
        <taxon>Chordata</taxon>
        <taxon>Craniata</taxon>
        <taxon>Vertebrata</taxon>
        <taxon>Euteleostomi</taxon>
        <taxon>Amphibia</taxon>
        <taxon>Batrachia</taxon>
        <taxon>Anura</taxon>
        <taxon>Neobatrachia</taxon>
        <taxon>Hyloidea</taxon>
        <taxon>Dendrobatidae</taxon>
        <taxon>Dendrobatinae</taxon>
        <taxon>Ranitomeya</taxon>
    </lineage>
</organism>
<keyword evidence="4" id="KW-1185">Reference proteome</keyword>
<gene>
    <name evidence="3" type="ORF">RIMI_LOCUS5411101</name>
</gene>
<comment type="caution">
    <text evidence="3">The sequence shown here is derived from an EMBL/GenBank/DDBJ whole genome shotgun (WGS) entry which is preliminary data.</text>
</comment>
<reference evidence="3" key="1">
    <citation type="submission" date="2023-07" db="EMBL/GenBank/DDBJ databases">
        <authorList>
            <person name="Stuckert A."/>
        </authorList>
    </citation>
    <scope>NUCLEOTIDE SEQUENCE</scope>
</reference>
<dbReference type="InterPro" id="IPR056924">
    <property type="entry name" value="SH3_Tf2-1"/>
</dbReference>
<dbReference type="SUPFAM" id="SSF54160">
    <property type="entry name" value="Chromo domain-like"/>
    <property type="match status" value="1"/>
</dbReference>
<dbReference type="PROSITE" id="PS50994">
    <property type="entry name" value="INTEGRASE"/>
    <property type="match status" value="1"/>
</dbReference>
<dbReference type="SUPFAM" id="SSF53098">
    <property type="entry name" value="Ribonuclease H-like"/>
    <property type="match status" value="1"/>
</dbReference>
<evidence type="ECO:0000313" key="4">
    <source>
        <dbReference type="Proteomes" id="UP001176940"/>
    </source>
</evidence>
<dbReference type="EMBL" id="CAUEEQ010009217">
    <property type="protein sequence ID" value="CAJ0933307.1"/>
    <property type="molecule type" value="Genomic_DNA"/>
</dbReference>
<feature type="coiled-coil region" evidence="1">
    <location>
        <begin position="150"/>
        <end position="177"/>
    </location>
</feature>
<dbReference type="PANTHER" id="PTHR37984:SF15">
    <property type="entry name" value="INTEGRASE CATALYTIC DOMAIN-CONTAINING PROTEIN"/>
    <property type="match status" value="1"/>
</dbReference>
<dbReference type="PANTHER" id="PTHR37984">
    <property type="entry name" value="PROTEIN CBG26694"/>
    <property type="match status" value="1"/>
</dbReference>
<dbReference type="CDD" id="cd00024">
    <property type="entry name" value="CD_CSD"/>
    <property type="match status" value="1"/>
</dbReference>
<dbReference type="InterPro" id="IPR016197">
    <property type="entry name" value="Chromo-like_dom_sf"/>
</dbReference>
<dbReference type="Proteomes" id="UP001176940">
    <property type="component" value="Unassembled WGS sequence"/>
</dbReference>
<dbReference type="InterPro" id="IPR036397">
    <property type="entry name" value="RNaseH_sf"/>
</dbReference>
<evidence type="ECO:0000259" key="2">
    <source>
        <dbReference type="PROSITE" id="PS50994"/>
    </source>
</evidence>